<dbReference type="InterPro" id="IPR010288">
    <property type="entry name" value="EcsB_ABC"/>
</dbReference>
<proteinExistence type="predicted"/>
<organism evidence="2 3">
    <name type="scientific">Paenibacillus arenilitoris</name>
    <dbReference type="NCBI Taxonomy" id="2772299"/>
    <lineage>
        <taxon>Bacteria</taxon>
        <taxon>Bacillati</taxon>
        <taxon>Bacillota</taxon>
        <taxon>Bacilli</taxon>
        <taxon>Bacillales</taxon>
        <taxon>Paenibacillaceae</taxon>
        <taxon>Paenibacillus</taxon>
    </lineage>
</organism>
<evidence type="ECO:0000313" key="3">
    <source>
        <dbReference type="Proteomes" id="UP000632125"/>
    </source>
</evidence>
<feature type="transmembrane region" description="Helical" evidence="1">
    <location>
        <begin position="21"/>
        <end position="43"/>
    </location>
</feature>
<evidence type="ECO:0000313" key="2">
    <source>
        <dbReference type="EMBL" id="MBD2871334.1"/>
    </source>
</evidence>
<keyword evidence="3" id="KW-1185">Reference proteome</keyword>
<name>A0A927CNN0_9BACL</name>
<sequence>MITAGRLFWIRLRSNGKRQLRAWNSVMDWTVWLYLLIPGLIIGGGLYRELWTDMPSWAGNVPWLIIYPFVLFIVMLLGHIRVFVEDADRLFLLQRPEWLQALKRRGILYSFATKAAILLLPYALLLPFLIVVEGMTWLGIVLAYGYTLCMGMTVSLGMHVLHGRRKGWRRHAVEVFVVLLFAAAYLIPMTAGGQGTELLGLSIAAGMLLMAGMLWLAFRSAIQFDAEVKLENEARHRSTELLMSQVIESKPSLRLKRPFFFRKSQRLFRRSDAGTMLAEMRLKAFLRGMTHLRVWASFISASMYAVILVPGPVAAFLVIALAMVGSSWLQLQWKQWYAEPFVAQFRWSEQDAKRGARLSRFWLLLPPMLAWSAVAGFKLAGIWAAVPAAVLCGIVWWACSSPHQKTPSHVQ</sequence>
<protein>
    <submittedName>
        <fullName evidence="2">ABC transporter permease</fullName>
    </submittedName>
</protein>
<dbReference type="GO" id="GO:0016020">
    <property type="term" value="C:membrane"/>
    <property type="evidence" value="ECO:0007669"/>
    <property type="project" value="InterPro"/>
</dbReference>
<dbReference type="AlphaFoldDB" id="A0A927CNN0"/>
<feature type="transmembrane region" description="Helical" evidence="1">
    <location>
        <begin position="63"/>
        <end position="84"/>
    </location>
</feature>
<feature type="transmembrane region" description="Helical" evidence="1">
    <location>
        <begin position="105"/>
        <end position="131"/>
    </location>
</feature>
<evidence type="ECO:0000256" key="1">
    <source>
        <dbReference type="SAM" id="Phobius"/>
    </source>
</evidence>
<comment type="caution">
    <text evidence="2">The sequence shown here is derived from an EMBL/GenBank/DDBJ whole genome shotgun (WGS) entry which is preliminary data.</text>
</comment>
<gene>
    <name evidence="2" type="ORF">IDH41_22360</name>
</gene>
<feature type="transmembrane region" description="Helical" evidence="1">
    <location>
        <begin position="173"/>
        <end position="192"/>
    </location>
</feature>
<keyword evidence="1" id="KW-0812">Transmembrane</keyword>
<feature type="transmembrane region" description="Helical" evidence="1">
    <location>
        <begin position="137"/>
        <end position="161"/>
    </location>
</feature>
<feature type="transmembrane region" description="Helical" evidence="1">
    <location>
        <begin position="313"/>
        <end position="331"/>
    </location>
</feature>
<keyword evidence="1" id="KW-1133">Transmembrane helix</keyword>
<dbReference type="RefSeq" id="WP_190865042.1">
    <property type="nucleotide sequence ID" value="NZ_JACXIY010000029.1"/>
</dbReference>
<dbReference type="EMBL" id="JACXIY010000029">
    <property type="protein sequence ID" value="MBD2871334.1"/>
    <property type="molecule type" value="Genomic_DNA"/>
</dbReference>
<reference evidence="2" key="1">
    <citation type="submission" date="2020-09" db="EMBL/GenBank/DDBJ databases">
        <title>A novel bacterium of genus Paenibacillus, isolated from South China Sea.</title>
        <authorList>
            <person name="Huang H."/>
            <person name="Mo K."/>
            <person name="Hu Y."/>
        </authorList>
    </citation>
    <scope>NUCLEOTIDE SEQUENCE</scope>
    <source>
        <strain evidence="2">IB182493</strain>
    </source>
</reference>
<dbReference type="Pfam" id="PF05975">
    <property type="entry name" value="EcsB"/>
    <property type="match status" value="1"/>
</dbReference>
<keyword evidence="1" id="KW-0472">Membrane</keyword>
<accession>A0A927CNN0</accession>
<dbReference type="Proteomes" id="UP000632125">
    <property type="component" value="Unassembled WGS sequence"/>
</dbReference>
<feature type="transmembrane region" description="Helical" evidence="1">
    <location>
        <begin position="198"/>
        <end position="218"/>
    </location>
</feature>
<feature type="transmembrane region" description="Helical" evidence="1">
    <location>
        <begin position="380"/>
        <end position="399"/>
    </location>
</feature>